<dbReference type="PANTHER" id="PTHR23133:SF2">
    <property type="entry name" value="IMIDAZOLEGLYCEROL-PHOSPHATE DEHYDRATASE"/>
    <property type="match status" value="1"/>
</dbReference>
<dbReference type="InterPro" id="IPR020568">
    <property type="entry name" value="Ribosomal_Su5_D2-typ_SF"/>
</dbReference>
<keyword evidence="6" id="KW-0963">Cytoplasm</keyword>
<dbReference type="InterPro" id="IPR038494">
    <property type="entry name" value="IGPD_sf"/>
</dbReference>
<dbReference type="HAMAP" id="MF_00076">
    <property type="entry name" value="HisB"/>
    <property type="match status" value="1"/>
</dbReference>
<dbReference type="GO" id="GO:0000105">
    <property type="term" value="P:L-histidine biosynthetic process"/>
    <property type="evidence" value="ECO:0007669"/>
    <property type="project" value="UniProtKB-UniRule"/>
</dbReference>
<evidence type="ECO:0000256" key="2">
    <source>
        <dbReference type="ARBA" id="ARBA00016664"/>
    </source>
</evidence>
<evidence type="ECO:0000313" key="8">
    <source>
        <dbReference type="Proteomes" id="UP000199126"/>
    </source>
</evidence>
<gene>
    <name evidence="6" type="primary">hisB</name>
    <name evidence="7" type="ORF">SAMN04487948_10686</name>
</gene>
<comment type="catalytic activity">
    <reaction evidence="6">
        <text>D-erythro-1-(imidazol-4-yl)glycerol 3-phosphate = 3-(imidazol-4-yl)-2-oxopropyl phosphate + H2O</text>
        <dbReference type="Rhea" id="RHEA:11040"/>
        <dbReference type="ChEBI" id="CHEBI:15377"/>
        <dbReference type="ChEBI" id="CHEBI:57766"/>
        <dbReference type="ChEBI" id="CHEBI:58278"/>
        <dbReference type="EC" id="4.2.1.19"/>
    </reaction>
</comment>
<dbReference type="FunFam" id="3.30.230.40:FF:000001">
    <property type="entry name" value="Imidazoleglycerol-phosphate dehydratase HisB"/>
    <property type="match status" value="1"/>
</dbReference>
<dbReference type="FunFam" id="3.30.230.40:FF:000003">
    <property type="entry name" value="Imidazoleglycerol-phosphate dehydratase HisB"/>
    <property type="match status" value="1"/>
</dbReference>
<dbReference type="PROSITE" id="PS00954">
    <property type="entry name" value="IGP_DEHYDRATASE_1"/>
    <property type="match status" value="1"/>
</dbReference>
<dbReference type="NCBIfam" id="NF002111">
    <property type="entry name" value="PRK00951.2-1"/>
    <property type="match status" value="1"/>
</dbReference>
<evidence type="ECO:0000256" key="6">
    <source>
        <dbReference type="HAMAP-Rule" id="MF_00076"/>
    </source>
</evidence>
<dbReference type="PANTHER" id="PTHR23133">
    <property type="entry name" value="IMIDAZOLEGLYCEROL-PHOSPHATE DEHYDRATASE HIS7"/>
    <property type="match status" value="1"/>
</dbReference>
<dbReference type="GO" id="GO:0005737">
    <property type="term" value="C:cytoplasm"/>
    <property type="evidence" value="ECO:0007669"/>
    <property type="project" value="UniProtKB-SubCell"/>
</dbReference>
<dbReference type="EMBL" id="FODV01000006">
    <property type="protein sequence ID" value="SEO87280.1"/>
    <property type="molecule type" value="Genomic_DNA"/>
</dbReference>
<dbReference type="GO" id="GO:0004424">
    <property type="term" value="F:imidazoleglycerol-phosphate dehydratase activity"/>
    <property type="evidence" value="ECO:0007669"/>
    <property type="project" value="UniProtKB-UniRule"/>
</dbReference>
<dbReference type="AlphaFoldDB" id="A0A1H8T892"/>
<evidence type="ECO:0000256" key="1">
    <source>
        <dbReference type="ARBA" id="ARBA00005047"/>
    </source>
</evidence>
<dbReference type="UniPathway" id="UPA00031">
    <property type="reaction ID" value="UER00011"/>
</dbReference>
<keyword evidence="5 6" id="KW-0456">Lyase</keyword>
<evidence type="ECO:0000313" key="7">
    <source>
        <dbReference type="EMBL" id="SEO87280.1"/>
    </source>
</evidence>
<dbReference type="Proteomes" id="UP000199126">
    <property type="component" value="Unassembled WGS sequence"/>
</dbReference>
<evidence type="ECO:0000256" key="5">
    <source>
        <dbReference type="ARBA" id="ARBA00023239"/>
    </source>
</evidence>
<keyword evidence="4 6" id="KW-0368">Histidine biosynthesis</keyword>
<accession>A0A1H8T892</accession>
<dbReference type="InterPro" id="IPR000807">
    <property type="entry name" value="ImidazoleglycerolP_deHydtase"/>
</dbReference>
<proteinExistence type="inferred from homology"/>
<keyword evidence="3 6" id="KW-0028">Amino-acid biosynthesis</keyword>
<comment type="subcellular location">
    <subcellularLocation>
        <location evidence="6">Cytoplasm</location>
    </subcellularLocation>
</comment>
<comment type="similarity">
    <text evidence="6">Belongs to the imidazoleglycerol-phosphate dehydratase family.</text>
</comment>
<organism evidence="7 8">
    <name type="scientific">Halogranum amylolyticum</name>
    <dbReference type="NCBI Taxonomy" id="660520"/>
    <lineage>
        <taxon>Archaea</taxon>
        <taxon>Methanobacteriati</taxon>
        <taxon>Methanobacteriota</taxon>
        <taxon>Stenosarchaea group</taxon>
        <taxon>Halobacteria</taxon>
        <taxon>Halobacteriales</taxon>
        <taxon>Haloferacaceae</taxon>
    </lineage>
</organism>
<reference evidence="8" key="1">
    <citation type="submission" date="2016-10" db="EMBL/GenBank/DDBJ databases">
        <authorList>
            <person name="Varghese N."/>
            <person name="Submissions S."/>
        </authorList>
    </citation>
    <scope>NUCLEOTIDE SEQUENCE [LARGE SCALE GENOMIC DNA]</scope>
    <source>
        <strain evidence="8">CGMCC 1.10121</strain>
    </source>
</reference>
<sequence>MTIRFIDVSDPVAVDDNPYIAGDQPSDMTDRTASVSRETAETTIDVTLAVDGSGESDVDTGVGFFDHMLEAFAKHGLFDLTVACDGDLHIDDHHTVEDVAIVLGEAFEAALGEKRGIVRYADRKVPLDEAVASVVVDVSGRPFFDFEGEFSQESIGEFTSHMAEHFAMSLAMNAGLTLHVAVEGDNAHHEVEATFKALARSLDDATRIDERRADDTPSTKGEL</sequence>
<dbReference type="PROSITE" id="PS00955">
    <property type="entry name" value="IGP_DEHYDRATASE_2"/>
    <property type="match status" value="1"/>
</dbReference>
<dbReference type="CDD" id="cd07914">
    <property type="entry name" value="IGPD"/>
    <property type="match status" value="1"/>
</dbReference>
<dbReference type="NCBIfam" id="NF002116">
    <property type="entry name" value="PRK00951.2-6"/>
    <property type="match status" value="1"/>
</dbReference>
<evidence type="ECO:0000256" key="3">
    <source>
        <dbReference type="ARBA" id="ARBA00022605"/>
    </source>
</evidence>
<protein>
    <recommendedName>
        <fullName evidence="2 6">Imidazoleglycerol-phosphate dehydratase</fullName>
        <shortName evidence="6">IGPD</shortName>
        <ecNumber evidence="6">4.2.1.19</ecNumber>
    </recommendedName>
</protein>
<dbReference type="SUPFAM" id="SSF54211">
    <property type="entry name" value="Ribosomal protein S5 domain 2-like"/>
    <property type="match status" value="2"/>
</dbReference>
<dbReference type="NCBIfam" id="NF002114">
    <property type="entry name" value="PRK00951.2-4"/>
    <property type="match status" value="1"/>
</dbReference>
<name>A0A1H8T892_9EURY</name>
<dbReference type="InterPro" id="IPR020565">
    <property type="entry name" value="ImidazoleglycerP_deHydtase_CS"/>
</dbReference>
<evidence type="ECO:0000256" key="4">
    <source>
        <dbReference type="ARBA" id="ARBA00023102"/>
    </source>
</evidence>
<keyword evidence="8" id="KW-1185">Reference proteome</keyword>
<dbReference type="EC" id="4.2.1.19" evidence="6"/>
<comment type="pathway">
    <text evidence="1 6">Amino-acid biosynthesis; L-histidine biosynthesis; L-histidine from 5-phospho-alpha-D-ribose 1-diphosphate: step 6/9.</text>
</comment>
<dbReference type="Gene3D" id="3.30.230.40">
    <property type="entry name" value="Imidazole glycerol phosphate dehydratase, domain 1"/>
    <property type="match status" value="2"/>
</dbReference>
<dbReference type="Pfam" id="PF00475">
    <property type="entry name" value="IGPD"/>
    <property type="match status" value="1"/>
</dbReference>